<dbReference type="PROSITE" id="PS50082">
    <property type="entry name" value="WD_REPEATS_2"/>
    <property type="match status" value="2"/>
</dbReference>
<feature type="region of interest" description="Disordered" evidence="5">
    <location>
        <begin position="556"/>
        <end position="591"/>
    </location>
</feature>
<accession>A0A182R556</accession>
<sequence length="661" mass="73537">MNRGKITFGKINLKSSGPSTSSTESTENPSSSCDGTVSGFGSFGRRENTKDDAVARISEELDNSKLQEVMGISGFGRKQAKQFDINEMIQKAKQNAPKALVDEKAITEGGEDKKSKNLNDDDDDEESEEDEEVIGPIPTGGVNENRRKKVDKGDDSDGDDDEDEQDEDDDEFDEDAPINKLPHSHEVEMRHGSKAVVALASDPSGVRLASGSMDYNLNFWDFSGMDKSMKSFRSMQPCENHPIRNLYYSFSGDMMLVVSGSSQAKVLDRDGFEKMECVKGDQYIADMSKTKGHIAGLTSGCWSPVRREEFLTSGMDSTLRTWVFAKTKEQRAVIKTRAQGGLKTIPTSCAYNRDGTLIAAGCSDGSLQTWDTRKMFVHTTHCIRDAHTKGADISSVLFSYSGFQLASRSMDETLKLWDTRAFKKPLHVFDGLFSRYDTTDCCFSPDDTMVLTGESLPKGAKQANLFVYDTKTFDLVAKLPITDSHVIRTLWHPKLNQIFVGCGNGIIRGLYDEKRSMRGAKLCVVRTHRKKKESEIVGTTQIITPHALPMFRQEKTRSVRKKLEKDRLDPVKSKRPDLPITSGQGGRVASSGSTLSSYVIRNLGLSKRVEDDQDPREAILKYAKEAAENPYWIAPAYAKTQPKPIFNSEDEPEAKKTKTEQ</sequence>
<evidence type="ECO:0000313" key="6">
    <source>
        <dbReference type="EnsemblMetazoa" id="AFUN001298-PA"/>
    </source>
</evidence>
<feature type="compositionally biased region" description="Acidic residues" evidence="5">
    <location>
        <begin position="154"/>
        <end position="176"/>
    </location>
</feature>
<organism evidence="6">
    <name type="scientific">Anopheles funestus</name>
    <name type="common">African malaria mosquito</name>
    <dbReference type="NCBI Taxonomy" id="62324"/>
    <lineage>
        <taxon>Eukaryota</taxon>
        <taxon>Metazoa</taxon>
        <taxon>Ecdysozoa</taxon>
        <taxon>Arthropoda</taxon>
        <taxon>Hexapoda</taxon>
        <taxon>Insecta</taxon>
        <taxon>Pterygota</taxon>
        <taxon>Neoptera</taxon>
        <taxon>Endopterygota</taxon>
        <taxon>Diptera</taxon>
        <taxon>Nematocera</taxon>
        <taxon>Culicoidea</taxon>
        <taxon>Culicidae</taxon>
        <taxon>Anophelinae</taxon>
        <taxon>Anopheles</taxon>
    </lineage>
</organism>
<dbReference type="PROSITE" id="PS00678">
    <property type="entry name" value="WD_REPEATS_1"/>
    <property type="match status" value="2"/>
</dbReference>
<name>A0A182R556_ANOFN</name>
<keyword evidence="2" id="KW-0677">Repeat</keyword>
<dbReference type="PANTHER" id="PTHR16017:SF0">
    <property type="entry name" value="WD REPEAT-CONTAINING PROTEIN 70"/>
    <property type="match status" value="1"/>
</dbReference>
<evidence type="ECO:0000256" key="4">
    <source>
        <dbReference type="PROSITE-ProRule" id="PRU00221"/>
    </source>
</evidence>
<feature type="region of interest" description="Disordered" evidence="5">
    <location>
        <begin position="93"/>
        <end position="189"/>
    </location>
</feature>
<feature type="compositionally biased region" description="Basic and acidic residues" evidence="5">
    <location>
        <begin position="100"/>
        <end position="119"/>
    </location>
</feature>
<dbReference type="Pfam" id="PF00400">
    <property type="entry name" value="WD40"/>
    <property type="match status" value="3"/>
</dbReference>
<feature type="compositionally biased region" description="Acidic residues" evidence="5">
    <location>
        <begin position="120"/>
        <end position="133"/>
    </location>
</feature>
<dbReference type="InterPro" id="IPR019775">
    <property type="entry name" value="WD40_repeat_CS"/>
</dbReference>
<dbReference type="SUPFAM" id="SSF50978">
    <property type="entry name" value="WD40 repeat-like"/>
    <property type="match status" value="1"/>
</dbReference>
<feature type="repeat" description="WD" evidence="4">
    <location>
        <begin position="189"/>
        <end position="230"/>
    </location>
</feature>
<dbReference type="InterPro" id="IPR036322">
    <property type="entry name" value="WD40_repeat_dom_sf"/>
</dbReference>
<keyword evidence="1 4" id="KW-0853">WD repeat</keyword>
<evidence type="ECO:0000256" key="5">
    <source>
        <dbReference type="SAM" id="MobiDB-lite"/>
    </source>
</evidence>
<dbReference type="VEuPathDB" id="VectorBase:AFUN2_007563"/>
<feature type="repeat" description="WD" evidence="4">
    <location>
        <begin position="386"/>
        <end position="420"/>
    </location>
</feature>
<dbReference type="STRING" id="62324.A0A182R556"/>
<dbReference type="Gene3D" id="2.130.10.10">
    <property type="entry name" value="YVTN repeat-like/Quinoprotein amine dehydrogenase"/>
    <property type="match status" value="2"/>
</dbReference>
<evidence type="ECO:0000256" key="3">
    <source>
        <dbReference type="ARBA" id="ARBA00038343"/>
    </source>
</evidence>
<proteinExistence type="inferred from homology"/>
<dbReference type="InterPro" id="IPR001680">
    <property type="entry name" value="WD40_rpt"/>
</dbReference>
<dbReference type="SMART" id="SM00320">
    <property type="entry name" value="WD40"/>
    <property type="match status" value="6"/>
</dbReference>
<dbReference type="EnsemblMetazoa" id="AFUN001298-RA">
    <property type="protein sequence ID" value="AFUN001298-PA"/>
    <property type="gene ID" value="AFUN001298"/>
</dbReference>
<comment type="similarity">
    <text evidence="3">Belongs to the WD repeat GAD-1 family.</text>
</comment>
<feature type="region of interest" description="Disordered" evidence="5">
    <location>
        <begin position="642"/>
        <end position="661"/>
    </location>
</feature>
<feature type="compositionally biased region" description="Low complexity" evidence="5">
    <location>
        <begin position="15"/>
        <end position="32"/>
    </location>
</feature>
<feature type="compositionally biased region" description="Basic and acidic residues" evidence="5">
    <location>
        <begin position="556"/>
        <end position="577"/>
    </location>
</feature>
<dbReference type="AlphaFoldDB" id="A0A182R556"/>
<evidence type="ECO:0000256" key="1">
    <source>
        <dbReference type="ARBA" id="ARBA00022574"/>
    </source>
</evidence>
<evidence type="ECO:0000256" key="2">
    <source>
        <dbReference type="ARBA" id="ARBA00022737"/>
    </source>
</evidence>
<dbReference type="GO" id="GO:0005634">
    <property type="term" value="C:nucleus"/>
    <property type="evidence" value="ECO:0007669"/>
    <property type="project" value="TreeGrafter"/>
</dbReference>
<feature type="region of interest" description="Disordered" evidence="5">
    <location>
        <begin position="1"/>
        <end position="49"/>
    </location>
</feature>
<dbReference type="InterPro" id="IPR051858">
    <property type="entry name" value="WD_repeat_GAD-1"/>
</dbReference>
<protein>
    <submittedName>
        <fullName evidence="6">WD_REPEATS_REGION domain-containing protein</fullName>
    </submittedName>
</protein>
<dbReference type="VEuPathDB" id="VectorBase:AFUN001298"/>
<dbReference type="FunFam" id="2.130.10.10:FF:001228">
    <property type="entry name" value="Predicted protein"/>
    <property type="match status" value="1"/>
</dbReference>
<reference evidence="6" key="1">
    <citation type="submission" date="2020-05" db="UniProtKB">
        <authorList>
            <consortium name="EnsemblMetazoa"/>
        </authorList>
    </citation>
    <scope>IDENTIFICATION</scope>
    <source>
        <strain evidence="6">FUMOZ</strain>
    </source>
</reference>
<dbReference type="PANTHER" id="PTHR16017">
    <property type="entry name" value="GASTRULATION DEFECTIVE PROTEIN 1-RELATED"/>
    <property type="match status" value="1"/>
</dbReference>
<dbReference type="FunFam" id="2.130.10.10:FF:001038">
    <property type="entry name" value="WD repeat domain 70"/>
    <property type="match status" value="1"/>
</dbReference>
<dbReference type="GO" id="GO:0035861">
    <property type="term" value="C:site of double-strand break"/>
    <property type="evidence" value="ECO:0007669"/>
    <property type="project" value="TreeGrafter"/>
</dbReference>
<dbReference type="InterPro" id="IPR015943">
    <property type="entry name" value="WD40/YVTN_repeat-like_dom_sf"/>
</dbReference>